<keyword evidence="2" id="KW-1185">Reference proteome</keyword>
<reference evidence="1 2" key="1">
    <citation type="submission" date="2012-02" db="EMBL/GenBank/DDBJ databases">
        <title>The Genome Sequence of Bacteroides salyersiae CL02T12C01.</title>
        <authorList>
            <consortium name="The Broad Institute Genome Sequencing Platform"/>
            <person name="Earl A."/>
            <person name="Ward D."/>
            <person name="Feldgarden M."/>
            <person name="Gevers D."/>
            <person name="Zitomersky N.L."/>
            <person name="Coyne M.J."/>
            <person name="Comstock L.E."/>
            <person name="Young S.K."/>
            <person name="Zeng Q."/>
            <person name="Gargeya S."/>
            <person name="Fitzgerald M."/>
            <person name="Haas B."/>
            <person name="Abouelleil A."/>
            <person name="Alvarado L."/>
            <person name="Arachchi H.M."/>
            <person name="Berlin A."/>
            <person name="Chapman S.B."/>
            <person name="Gearin G."/>
            <person name="Goldberg J."/>
            <person name="Griggs A."/>
            <person name="Gujja S."/>
            <person name="Hansen M."/>
            <person name="Heiman D."/>
            <person name="Howarth C."/>
            <person name="Larimer J."/>
            <person name="Lui A."/>
            <person name="MacDonald P.J.P."/>
            <person name="McCowen C."/>
            <person name="Montmayeur A."/>
            <person name="Murphy C."/>
            <person name="Neiman D."/>
            <person name="Pearson M."/>
            <person name="Priest M."/>
            <person name="Roberts A."/>
            <person name="Saif S."/>
            <person name="Shea T."/>
            <person name="Sisk P."/>
            <person name="Stolte C."/>
            <person name="Sykes S."/>
            <person name="Wortman J."/>
            <person name="Nusbaum C."/>
            <person name="Birren B."/>
        </authorList>
    </citation>
    <scope>NUCLEOTIDE SEQUENCE [LARGE SCALE GENOMIC DNA]</scope>
    <source>
        <strain evidence="1 2">CL02T12C01</strain>
    </source>
</reference>
<evidence type="ECO:0000313" key="2">
    <source>
        <dbReference type="Proteomes" id="UP000005150"/>
    </source>
</evidence>
<name>I8YFS4_9BACE</name>
<evidence type="ECO:0000313" key="1">
    <source>
        <dbReference type="EMBL" id="EIY61217.1"/>
    </source>
</evidence>
<dbReference type="EMBL" id="AGXV01000035">
    <property type="protein sequence ID" value="EIY61217.1"/>
    <property type="molecule type" value="Genomic_DNA"/>
</dbReference>
<organism evidence="1 2">
    <name type="scientific">Bacteroides salyersiae CL02T12C01</name>
    <dbReference type="NCBI Taxonomy" id="997887"/>
    <lineage>
        <taxon>Bacteria</taxon>
        <taxon>Pseudomonadati</taxon>
        <taxon>Bacteroidota</taxon>
        <taxon>Bacteroidia</taxon>
        <taxon>Bacteroidales</taxon>
        <taxon>Bacteroidaceae</taxon>
        <taxon>Bacteroides</taxon>
    </lineage>
</organism>
<gene>
    <name evidence="1" type="ORF">HMPREF1071_03088</name>
</gene>
<accession>I8YFS4</accession>
<dbReference type="AlphaFoldDB" id="I8YFS4"/>
<dbReference type="Proteomes" id="UP000005150">
    <property type="component" value="Unassembled WGS sequence"/>
</dbReference>
<dbReference type="HOGENOM" id="CLU_164537_0_0_10"/>
<proteinExistence type="predicted"/>
<comment type="caution">
    <text evidence="1">The sequence shown here is derived from an EMBL/GenBank/DDBJ whole genome shotgun (WGS) entry which is preliminary data.</text>
</comment>
<dbReference type="PATRIC" id="fig|997887.3.peg.3201"/>
<evidence type="ECO:0008006" key="3">
    <source>
        <dbReference type="Google" id="ProtNLM"/>
    </source>
</evidence>
<protein>
    <recommendedName>
        <fullName evidence="3">CRISPR-associated protein</fullName>
    </recommendedName>
</protein>
<sequence>MFINLSNHPSARWEKEQILAAMDFGEIVDIQFPSIPPEFDTQEVYNIADTYYHKCINLLPVSSSLHAIHIAGEPVFCFHIITKLLCAGYNVITSTTERMVKETADGQKISVFNFIKFRKYEL</sequence>